<evidence type="ECO:0000313" key="2">
    <source>
        <dbReference type="Proteomes" id="UP000234681"/>
    </source>
</evidence>
<organism evidence="1 2">
    <name type="scientific">Rattus norvegicus</name>
    <name type="common">Rat</name>
    <dbReference type="NCBI Taxonomy" id="10116"/>
    <lineage>
        <taxon>Eukaryota</taxon>
        <taxon>Metazoa</taxon>
        <taxon>Chordata</taxon>
        <taxon>Craniata</taxon>
        <taxon>Vertebrata</taxon>
        <taxon>Euteleostomi</taxon>
        <taxon>Mammalia</taxon>
        <taxon>Eutheria</taxon>
        <taxon>Euarchontoglires</taxon>
        <taxon>Glires</taxon>
        <taxon>Rodentia</taxon>
        <taxon>Myomorpha</taxon>
        <taxon>Muroidea</taxon>
        <taxon>Muridae</taxon>
        <taxon>Murinae</taxon>
        <taxon>Rattus</taxon>
    </lineage>
</organism>
<proteinExistence type="predicted"/>
<dbReference type="EMBL" id="CH473979">
    <property type="protein sequence ID" value="EDM07560.1"/>
    <property type="molecule type" value="Genomic_DNA"/>
</dbReference>
<name>A6JAH4_RAT</name>
<reference evidence="1 2" key="1">
    <citation type="submission" date="2005-09" db="EMBL/GenBank/DDBJ databases">
        <authorList>
            <person name="Mural R.J."/>
            <person name="Li P.W."/>
            <person name="Adams M.D."/>
            <person name="Amanatides P.G."/>
            <person name="Baden-Tillson H."/>
            <person name="Barnstead M."/>
            <person name="Chin S.H."/>
            <person name="Dew I."/>
            <person name="Evans C.A."/>
            <person name="Ferriera S."/>
            <person name="Flanigan M."/>
            <person name="Fosler C."/>
            <person name="Glodek A."/>
            <person name="Gu Z."/>
            <person name="Holt R.A."/>
            <person name="Jennings D."/>
            <person name="Kraft C.L."/>
            <person name="Lu F."/>
            <person name="Nguyen T."/>
            <person name="Nusskern D.R."/>
            <person name="Pfannkoch C.M."/>
            <person name="Sitter C."/>
            <person name="Sutton G.G."/>
            <person name="Venter J.C."/>
            <person name="Wang Z."/>
            <person name="Woodage T."/>
            <person name="Zheng X.H."/>
            <person name="Zhong F."/>
        </authorList>
    </citation>
    <scope>NUCLEOTIDE SEQUENCE [LARGE SCALE GENOMIC DNA]</scope>
    <source>
        <strain>BN</strain>
        <strain evidence="2">Sprague-Dawley</strain>
    </source>
</reference>
<dbReference type="AlphaFoldDB" id="A6JAH4"/>
<gene>
    <name evidence="1" type="ORF">rCG_53692</name>
</gene>
<accession>A6JAH4</accession>
<sequence>MSSYFCSKESPFLDTHLAESQKPSFRQERLQSWPFGSRITSPFSGHCIPQDFAEQG</sequence>
<protein>
    <submittedName>
        <fullName evidence="1">RCG53692</fullName>
    </submittedName>
</protein>
<dbReference type="Proteomes" id="UP000234681">
    <property type="component" value="Chromosome 1"/>
</dbReference>
<evidence type="ECO:0000313" key="1">
    <source>
        <dbReference type="EMBL" id="EDM07560.1"/>
    </source>
</evidence>